<evidence type="ECO:0000313" key="4">
    <source>
        <dbReference type="Proteomes" id="UP000582837"/>
    </source>
</evidence>
<keyword evidence="1" id="KW-0732">Signal</keyword>
<name>A0A841H2V3_9BACT</name>
<feature type="signal peptide" evidence="1">
    <location>
        <begin position="1"/>
        <end position="22"/>
    </location>
</feature>
<dbReference type="InterPro" id="IPR007484">
    <property type="entry name" value="Peptidase_M28"/>
</dbReference>
<protein>
    <recommendedName>
        <fullName evidence="2">Peptidase M28 domain-containing protein</fullName>
    </recommendedName>
</protein>
<feature type="chain" id="PRO_5032416237" description="Peptidase M28 domain-containing protein" evidence="1">
    <location>
        <begin position="23"/>
        <end position="354"/>
    </location>
</feature>
<evidence type="ECO:0000256" key="1">
    <source>
        <dbReference type="SAM" id="SignalP"/>
    </source>
</evidence>
<dbReference type="AlphaFoldDB" id="A0A841H2V3"/>
<keyword evidence="4" id="KW-1185">Reference proteome</keyword>
<dbReference type="Gene3D" id="3.40.630.10">
    <property type="entry name" value="Zn peptidases"/>
    <property type="match status" value="1"/>
</dbReference>
<evidence type="ECO:0000259" key="2">
    <source>
        <dbReference type="Pfam" id="PF04389"/>
    </source>
</evidence>
<gene>
    <name evidence="3" type="ORF">HNQ61_003841</name>
</gene>
<reference evidence="3 4" key="1">
    <citation type="submission" date="2020-08" db="EMBL/GenBank/DDBJ databases">
        <title>Genomic Encyclopedia of Type Strains, Phase IV (KMG-IV): sequencing the most valuable type-strain genomes for metagenomic binning, comparative biology and taxonomic classification.</title>
        <authorList>
            <person name="Goeker M."/>
        </authorList>
    </citation>
    <scope>NUCLEOTIDE SEQUENCE [LARGE SCALE GENOMIC DNA]</scope>
    <source>
        <strain evidence="3 4">DSM 29007</strain>
    </source>
</reference>
<dbReference type="SUPFAM" id="SSF53187">
    <property type="entry name" value="Zn-dependent exopeptidases"/>
    <property type="match status" value="1"/>
</dbReference>
<dbReference type="PANTHER" id="PTHR12147">
    <property type="entry name" value="METALLOPEPTIDASE M28 FAMILY MEMBER"/>
    <property type="match status" value="1"/>
</dbReference>
<dbReference type="RefSeq" id="WP_170032210.1">
    <property type="nucleotide sequence ID" value="NZ_JACHOW010000014.1"/>
</dbReference>
<dbReference type="PROSITE" id="PS51257">
    <property type="entry name" value="PROKAR_LIPOPROTEIN"/>
    <property type="match status" value="1"/>
</dbReference>
<evidence type="ECO:0000313" key="3">
    <source>
        <dbReference type="EMBL" id="MBB6072179.1"/>
    </source>
</evidence>
<dbReference type="GO" id="GO:0006508">
    <property type="term" value="P:proteolysis"/>
    <property type="evidence" value="ECO:0007669"/>
    <property type="project" value="InterPro"/>
</dbReference>
<accession>A0A841H2V3</accession>
<dbReference type="EMBL" id="JACHIA010000013">
    <property type="protein sequence ID" value="MBB6072179.1"/>
    <property type="molecule type" value="Genomic_DNA"/>
</dbReference>
<dbReference type="InterPro" id="IPR045175">
    <property type="entry name" value="M28_fam"/>
</dbReference>
<proteinExistence type="predicted"/>
<feature type="domain" description="Peptidase M28" evidence="2">
    <location>
        <begin position="130"/>
        <end position="331"/>
    </location>
</feature>
<dbReference type="GO" id="GO:0008235">
    <property type="term" value="F:metalloexopeptidase activity"/>
    <property type="evidence" value="ECO:0007669"/>
    <property type="project" value="InterPro"/>
</dbReference>
<dbReference type="Pfam" id="PF04389">
    <property type="entry name" value="Peptidase_M28"/>
    <property type="match status" value="1"/>
</dbReference>
<organism evidence="3 4">
    <name type="scientific">Longimicrobium terrae</name>
    <dbReference type="NCBI Taxonomy" id="1639882"/>
    <lineage>
        <taxon>Bacteria</taxon>
        <taxon>Pseudomonadati</taxon>
        <taxon>Gemmatimonadota</taxon>
        <taxon>Longimicrobiia</taxon>
        <taxon>Longimicrobiales</taxon>
        <taxon>Longimicrobiaceae</taxon>
        <taxon>Longimicrobium</taxon>
    </lineage>
</organism>
<dbReference type="PANTHER" id="PTHR12147:SF26">
    <property type="entry name" value="PEPTIDASE M28 DOMAIN-CONTAINING PROTEIN"/>
    <property type="match status" value="1"/>
</dbReference>
<dbReference type="Proteomes" id="UP000582837">
    <property type="component" value="Unassembled WGS sequence"/>
</dbReference>
<sequence>MRRLPLRRTVFAALAFSSAACARPSATASTPAATPASGAVRVQDVRTALFDLAADSMQGRRTGTEGGMRAAVYLSGRLRAMGVEPAGDMGYYQVVPIEVDSADPAGRRLRLTTMDALARLPAGRARQAYNVVARIPGSDPALASEAVIVGAHYDHLGIGRAENGDSIYNGADDDASGTVAVLEIARALRARPARRTVILFFATGEEVGMLGTRWYLQHPVVPIEQTAAGLFVEMIGRPDSLAGGPGRGWLTGFDRSTVGASLAAAGVPLVPDPRPAQNFFERSDNTPFARVGVPAHVISSFNLHTDYHHAGDEAGRIDYPHVAALTQAAITAVRTLADGPRPQWNPGGRPAAPR</sequence>
<comment type="caution">
    <text evidence="3">The sequence shown here is derived from an EMBL/GenBank/DDBJ whole genome shotgun (WGS) entry which is preliminary data.</text>
</comment>